<name>A0ABY5M9T5_9ACTN</name>
<dbReference type="SUPFAM" id="SSF88659">
    <property type="entry name" value="Sigma3 and sigma4 domains of RNA polymerase sigma factors"/>
    <property type="match status" value="1"/>
</dbReference>
<evidence type="ECO:0008006" key="10">
    <source>
        <dbReference type="Google" id="ProtNLM"/>
    </source>
</evidence>
<dbReference type="Proteomes" id="UP001316184">
    <property type="component" value="Chromosome"/>
</dbReference>
<accession>A0ABY5M9T5</accession>
<comment type="similarity">
    <text evidence="1">Belongs to the sigma-70 factor family.</text>
</comment>
<protein>
    <recommendedName>
        <fullName evidence="10">Sigma-70 family RNA polymerase sigma factor</fullName>
    </recommendedName>
</protein>
<dbReference type="InterPro" id="IPR013324">
    <property type="entry name" value="RNA_pol_sigma_r3/r4-like"/>
</dbReference>
<dbReference type="PANTHER" id="PTHR30376:SF3">
    <property type="entry name" value="RNA POLYMERASE SIGMA FACTOR RPOH"/>
    <property type="match status" value="1"/>
</dbReference>
<dbReference type="Gene3D" id="1.10.10.10">
    <property type="entry name" value="Winged helix-like DNA-binding domain superfamily/Winged helix DNA-binding domain"/>
    <property type="match status" value="1"/>
</dbReference>
<dbReference type="SUPFAM" id="SSF88946">
    <property type="entry name" value="Sigma2 domain of RNA polymerase sigma factors"/>
    <property type="match status" value="1"/>
</dbReference>
<dbReference type="Pfam" id="PF04542">
    <property type="entry name" value="Sigma70_r2"/>
    <property type="match status" value="1"/>
</dbReference>
<keyword evidence="3" id="KW-0731">Sigma factor</keyword>
<evidence type="ECO:0000256" key="2">
    <source>
        <dbReference type="ARBA" id="ARBA00023015"/>
    </source>
</evidence>
<evidence type="ECO:0000313" key="9">
    <source>
        <dbReference type="Proteomes" id="UP001316184"/>
    </source>
</evidence>
<dbReference type="Gene3D" id="1.20.120.1810">
    <property type="match status" value="1"/>
</dbReference>
<keyword evidence="9" id="KW-1185">Reference proteome</keyword>
<evidence type="ECO:0000256" key="4">
    <source>
        <dbReference type="ARBA" id="ARBA00023125"/>
    </source>
</evidence>
<evidence type="ECO:0000313" key="8">
    <source>
        <dbReference type="EMBL" id="UUP14888.1"/>
    </source>
</evidence>
<evidence type="ECO:0000256" key="1">
    <source>
        <dbReference type="ARBA" id="ARBA00007788"/>
    </source>
</evidence>
<keyword evidence="5" id="KW-0804">Transcription</keyword>
<dbReference type="EMBL" id="CP102173">
    <property type="protein sequence ID" value="UUP14888.1"/>
    <property type="molecule type" value="Genomic_DNA"/>
</dbReference>
<keyword evidence="2" id="KW-0805">Transcription regulation</keyword>
<sequence>MDRFVRTLMAAPALSAAQEQLLARQARDGDLEAREALITSGMRSVALRARMLGLQGEDLRDAVQSGAVGLIRAVDRFDPDRGVRLSTYAWRWIGAEMMRTPHRELPLDDIEPLADGPVAGSCGPLLAPLTAVEAQVVVLRFGLGSQGSSPMSRRAAADHLGLTISQVRTIEGKAMRQLRRGLAKVGDRAPHQ</sequence>
<evidence type="ECO:0000256" key="3">
    <source>
        <dbReference type="ARBA" id="ARBA00023082"/>
    </source>
</evidence>
<evidence type="ECO:0000259" key="6">
    <source>
        <dbReference type="Pfam" id="PF04542"/>
    </source>
</evidence>
<dbReference type="InterPro" id="IPR036388">
    <property type="entry name" value="WH-like_DNA-bd_sf"/>
</dbReference>
<reference evidence="8 9" key="1">
    <citation type="submission" date="2022-08" db="EMBL/GenBank/DDBJ databases">
        <title>novel species in genus Aeromicrobium.</title>
        <authorList>
            <person name="Ye L."/>
        </authorList>
    </citation>
    <scope>NUCLEOTIDE SEQUENCE [LARGE SCALE GENOMIC DNA]</scope>
    <source>
        <strain evidence="9">zg-Y1379</strain>
    </source>
</reference>
<feature type="domain" description="RNA polymerase sigma-70 region 2" evidence="6">
    <location>
        <begin position="50"/>
        <end position="97"/>
    </location>
</feature>
<proteinExistence type="inferred from homology"/>
<dbReference type="RefSeq" id="WP_232398827.1">
    <property type="nucleotide sequence ID" value="NZ_CP102173.1"/>
</dbReference>
<evidence type="ECO:0000259" key="7">
    <source>
        <dbReference type="Pfam" id="PF04545"/>
    </source>
</evidence>
<evidence type="ECO:0000256" key="5">
    <source>
        <dbReference type="ARBA" id="ARBA00023163"/>
    </source>
</evidence>
<dbReference type="Pfam" id="PF04545">
    <property type="entry name" value="Sigma70_r4"/>
    <property type="match status" value="1"/>
</dbReference>
<dbReference type="InterPro" id="IPR050813">
    <property type="entry name" value="Sigma-70_Factor"/>
</dbReference>
<feature type="domain" description="RNA polymerase sigma-70 region 4" evidence="7">
    <location>
        <begin position="126"/>
        <end position="179"/>
    </location>
</feature>
<keyword evidence="4" id="KW-0238">DNA-binding</keyword>
<dbReference type="InterPro" id="IPR007630">
    <property type="entry name" value="RNA_pol_sigma70_r4"/>
</dbReference>
<dbReference type="InterPro" id="IPR007627">
    <property type="entry name" value="RNA_pol_sigma70_r2"/>
</dbReference>
<dbReference type="InterPro" id="IPR013325">
    <property type="entry name" value="RNA_pol_sigma_r2"/>
</dbReference>
<organism evidence="8 9">
    <name type="scientific">Aeromicrobium wangtongii</name>
    <dbReference type="NCBI Taxonomy" id="2969247"/>
    <lineage>
        <taxon>Bacteria</taxon>
        <taxon>Bacillati</taxon>
        <taxon>Actinomycetota</taxon>
        <taxon>Actinomycetes</taxon>
        <taxon>Propionibacteriales</taxon>
        <taxon>Nocardioidaceae</taxon>
        <taxon>Aeromicrobium</taxon>
    </lineage>
</organism>
<gene>
    <name evidence="8" type="ORF">NQV15_06130</name>
</gene>
<dbReference type="PANTHER" id="PTHR30376">
    <property type="entry name" value="SIGMA FACTOR RPOH HEAT SHOCK RELATED"/>
    <property type="match status" value="1"/>
</dbReference>